<protein>
    <recommendedName>
        <fullName evidence="5">Transmembrane protein</fullName>
    </recommendedName>
</protein>
<keyword evidence="2" id="KW-0812">Transmembrane</keyword>
<keyword evidence="2" id="KW-1133">Transmembrane helix</keyword>
<evidence type="ECO:0000313" key="3">
    <source>
        <dbReference type="EMBL" id="KAK9079145.1"/>
    </source>
</evidence>
<evidence type="ECO:0000256" key="1">
    <source>
        <dbReference type="SAM" id="MobiDB-lite"/>
    </source>
</evidence>
<keyword evidence="4" id="KW-1185">Reference proteome</keyword>
<dbReference type="AlphaFoldDB" id="A0AAP0DTP1"/>
<dbReference type="Proteomes" id="UP001408789">
    <property type="component" value="Unassembled WGS sequence"/>
</dbReference>
<comment type="caution">
    <text evidence="3">The sequence shown here is derived from an EMBL/GenBank/DDBJ whole genome shotgun (WGS) entry which is preliminary data.</text>
</comment>
<proteinExistence type="predicted"/>
<dbReference type="EMBL" id="JBCNJP010000003">
    <property type="protein sequence ID" value="KAK9079145.1"/>
    <property type="molecule type" value="Genomic_DNA"/>
</dbReference>
<gene>
    <name evidence="3" type="ORF">SSX86_000815</name>
</gene>
<evidence type="ECO:0000313" key="4">
    <source>
        <dbReference type="Proteomes" id="UP001408789"/>
    </source>
</evidence>
<dbReference type="PANTHER" id="PTHR37225">
    <property type="entry name" value="OSJNBA0011F23.3 PROTEIN"/>
    <property type="match status" value="1"/>
</dbReference>
<feature type="transmembrane region" description="Helical" evidence="2">
    <location>
        <begin position="6"/>
        <end position="27"/>
    </location>
</feature>
<dbReference type="PANTHER" id="PTHR37225:SF1">
    <property type="entry name" value="OS04G0657900 PROTEIN"/>
    <property type="match status" value="1"/>
</dbReference>
<keyword evidence="2" id="KW-0472">Membrane</keyword>
<evidence type="ECO:0000256" key="2">
    <source>
        <dbReference type="SAM" id="Phobius"/>
    </source>
</evidence>
<reference evidence="3 4" key="1">
    <citation type="submission" date="2024-04" db="EMBL/GenBank/DDBJ databases">
        <title>The reference genome of an endangered Asteraceae, Deinandra increscens subsp. villosa, native to the Central Coast of California.</title>
        <authorList>
            <person name="Guilliams M."/>
            <person name="Hasenstab-Lehman K."/>
            <person name="Meyer R."/>
            <person name="Mcevoy S."/>
        </authorList>
    </citation>
    <scope>NUCLEOTIDE SEQUENCE [LARGE SCALE GENOMIC DNA]</scope>
    <source>
        <tissue evidence="3">Leaf</tissue>
    </source>
</reference>
<evidence type="ECO:0008006" key="5">
    <source>
        <dbReference type="Google" id="ProtNLM"/>
    </source>
</evidence>
<sequence length="71" mass="7913">MENLQQIGLPVIGIVAAAAVTFYVVSFSELREKSLNRDWDEDESGNGGFKSTLSSRGRRARRKSQKQSNKP</sequence>
<feature type="region of interest" description="Disordered" evidence="1">
    <location>
        <begin position="36"/>
        <end position="71"/>
    </location>
</feature>
<name>A0AAP0DTP1_9ASTR</name>
<accession>A0AAP0DTP1</accession>
<feature type="compositionally biased region" description="Basic residues" evidence="1">
    <location>
        <begin position="56"/>
        <end position="65"/>
    </location>
</feature>
<organism evidence="3 4">
    <name type="scientific">Deinandra increscens subsp. villosa</name>
    <dbReference type="NCBI Taxonomy" id="3103831"/>
    <lineage>
        <taxon>Eukaryota</taxon>
        <taxon>Viridiplantae</taxon>
        <taxon>Streptophyta</taxon>
        <taxon>Embryophyta</taxon>
        <taxon>Tracheophyta</taxon>
        <taxon>Spermatophyta</taxon>
        <taxon>Magnoliopsida</taxon>
        <taxon>eudicotyledons</taxon>
        <taxon>Gunneridae</taxon>
        <taxon>Pentapetalae</taxon>
        <taxon>asterids</taxon>
        <taxon>campanulids</taxon>
        <taxon>Asterales</taxon>
        <taxon>Asteraceae</taxon>
        <taxon>Asteroideae</taxon>
        <taxon>Heliantheae alliance</taxon>
        <taxon>Madieae</taxon>
        <taxon>Madiinae</taxon>
        <taxon>Deinandra</taxon>
    </lineage>
</organism>